<dbReference type="Proteomes" id="UP000198318">
    <property type="component" value="Unassembled WGS sequence"/>
</dbReference>
<dbReference type="AlphaFoldDB" id="A0A239EH44"/>
<organism evidence="2 3">
    <name type="scientific">Actinomadura meyerae</name>
    <dbReference type="NCBI Taxonomy" id="240840"/>
    <lineage>
        <taxon>Bacteria</taxon>
        <taxon>Bacillati</taxon>
        <taxon>Actinomycetota</taxon>
        <taxon>Actinomycetes</taxon>
        <taxon>Streptosporangiales</taxon>
        <taxon>Thermomonosporaceae</taxon>
        <taxon>Actinomadura</taxon>
    </lineage>
</organism>
<name>A0A239EH44_9ACTN</name>
<protein>
    <submittedName>
        <fullName evidence="2">Uncharacterized protein</fullName>
    </submittedName>
</protein>
<dbReference type="RefSeq" id="WP_143227891.1">
    <property type="nucleotide sequence ID" value="NZ_FZOR01000004.1"/>
</dbReference>
<feature type="chain" id="PRO_5012895948" evidence="1">
    <location>
        <begin position="25"/>
        <end position="350"/>
    </location>
</feature>
<evidence type="ECO:0000256" key="1">
    <source>
        <dbReference type="SAM" id="SignalP"/>
    </source>
</evidence>
<evidence type="ECO:0000313" key="2">
    <source>
        <dbReference type="EMBL" id="SNS43957.1"/>
    </source>
</evidence>
<keyword evidence="1" id="KW-0732">Signal</keyword>
<gene>
    <name evidence="2" type="ORF">SAMN05443665_100452</name>
</gene>
<dbReference type="OrthoDB" id="5177340at2"/>
<evidence type="ECO:0000313" key="3">
    <source>
        <dbReference type="Proteomes" id="UP000198318"/>
    </source>
</evidence>
<dbReference type="EMBL" id="FZOR01000004">
    <property type="protein sequence ID" value="SNS43957.1"/>
    <property type="molecule type" value="Genomic_DNA"/>
</dbReference>
<proteinExistence type="predicted"/>
<feature type="signal peptide" evidence="1">
    <location>
        <begin position="1"/>
        <end position="24"/>
    </location>
</feature>
<reference evidence="2 3" key="1">
    <citation type="submission" date="2017-06" db="EMBL/GenBank/DDBJ databases">
        <authorList>
            <person name="Kim H.J."/>
            <person name="Triplett B.A."/>
        </authorList>
    </citation>
    <scope>NUCLEOTIDE SEQUENCE [LARGE SCALE GENOMIC DNA]</scope>
    <source>
        <strain evidence="2 3">DSM 44715</strain>
    </source>
</reference>
<accession>A0A239EH44</accession>
<keyword evidence="3" id="KW-1185">Reference proteome</keyword>
<sequence>MRRAWTIGAVAALVAGLAAAPARADESPWRTADAPWGLWPESGLNQVAALGPGDVWAAGFEGLACIDWSIPGFGAGSVCSSNAVVRHWNGSRWENRNPPGAWNLEIGDVDASSPGNVWIAGRNGNGGYVARWDGSRWTQITLPEACRRAEYLQLEAVDDGVWATNGCIARWKDGAWTTYDSTIGFVHQTFAVSDTELWAGGSRLGPYRPIVVRWDGKEWVDADVPEGYTTLLVAGPGHVWVQGPGKSELMHRTAAGWTAAPKPPSAYLPYRLGEDGSLWTGTDPSKPGAVFYRFDGAQWQTIPMPARTGTGSRERGGFDYTAVPGTGTGMIGAGTAPGGGPLIMTNRPAS</sequence>